<gene>
    <name evidence="6" type="ORF">LODBEIA_P59470</name>
</gene>
<dbReference type="PANTHER" id="PTHR10997">
    <property type="entry name" value="IMPORTIN-7, 8, 11"/>
    <property type="match status" value="1"/>
</dbReference>
<keyword evidence="7" id="KW-1185">Reference proteome</keyword>
<dbReference type="InterPro" id="IPR016024">
    <property type="entry name" value="ARM-type_fold"/>
</dbReference>
<dbReference type="InterPro" id="IPR001494">
    <property type="entry name" value="Importin-beta_N"/>
</dbReference>
<dbReference type="Pfam" id="PF03810">
    <property type="entry name" value="IBN_N"/>
    <property type="match status" value="1"/>
</dbReference>
<evidence type="ECO:0000313" key="6">
    <source>
        <dbReference type="EMBL" id="CAK9442204.1"/>
    </source>
</evidence>
<dbReference type="InterPro" id="IPR011989">
    <property type="entry name" value="ARM-like"/>
</dbReference>
<dbReference type="InterPro" id="IPR013598">
    <property type="entry name" value="Exportin-1/Importin-b-like"/>
</dbReference>
<feature type="domain" description="Importin N-terminal" evidence="5">
    <location>
        <begin position="29"/>
        <end position="101"/>
    </location>
</feature>
<accession>A0ABP0ZUA4</accession>
<dbReference type="PROSITE" id="PS50166">
    <property type="entry name" value="IMPORTIN_B_NT"/>
    <property type="match status" value="1"/>
</dbReference>
<proteinExistence type="inferred from homology"/>
<comment type="subcellular location">
    <subcellularLocation>
        <location evidence="1">Nucleus</location>
    </subcellularLocation>
</comment>
<keyword evidence="3" id="KW-0813">Transport</keyword>
<evidence type="ECO:0000256" key="2">
    <source>
        <dbReference type="ARBA" id="ARBA00007991"/>
    </source>
</evidence>
<sequence>MNMELSHDNVLQTLTYASGSERSLDQKRAEAQLKQWEVVPGYHSHLQAIYNDLNNPVQIRWLAIICLKNGIDKYWRSSRQHAIGKEEKKRIIQNSMMLLNESNNQLMTQNANAVAKIARSEFPSEWPTLFDDIMHRLEDSVFRENDLITTNNILIILNRIIKSISSVRIGRSRNAMHSKSPTIVNVLVKLYLRFFNAWTSNSNLTLMQVCYLCLKNLRRIIPEAYDQPHKSPEVCEFLGSSIKHLQLLVMENEKYSSDVLERYVRCYGKMYVAMIDSNPTSFVLLPCSEDIIDSYLNILKQKAAKIYESTDENDFWESLALKGLRILKLLTSFIAKKGTLSLKQKNDKVEVQKALEQLNSRFYDANNLQHLCDLIINWYIRLKASDLESWLLEPEEWCNEEASKSWEYQVRPCAENFFQDLAKYFPEQLMGFILNKLSNGMMVESVDDVLTQDAIWCTFQLSSYSIANDVDFDALLQTVFIPQCMQSNSKEMRILRRRLCLIIKEWVGVKCSSESRDSIYKVLLFFLCDEGMDVVVKLASIQTLKAMIDDWDFSKTQFQPYLNDFVRILLAHFQKLEQVESKLFMLNTLNVLLEKNNPLVDYQLLKNILDATPTFWETVSEPIVKSSILRVLKSLIVSLNENSVEAHPITMPLIRICCTPDTDAYALVSEDGYELWGAVLKYCPLGDQNMELIDLFSLITFGLRNSTEILPLILSNLRSYALYAPELFAQPAAVEPFTILAEYLPQMRDDSFAVFISLMEILLMNPTAELVDKLDQSGLLKSMANYTLDENHSAILASKMFVLFGMFAMSPVPVYNLDTMLPKWLESLSHIGNPRNKKLVVMGVVAYMLQGLLGNVVVAWELFAEIVKKTLYFSEEVNEDSSGNCESYSSNHLYEDIDEYSYLDPTINPPGEKLRYQKLLAQYDFVGQTSILQFLKSFVLELRSNLDEDSLKKLVSSLDTYSLEKLRDVANI</sequence>
<evidence type="ECO:0000259" key="5">
    <source>
        <dbReference type="PROSITE" id="PS50166"/>
    </source>
</evidence>
<reference evidence="6 7" key="1">
    <citation type="submission" date="2024-03" db="EMBL/GenBank/DDBJ databases">
        <authorList>
            <person name="Brejova B."/>
        </authorList>
    </citation>
    <scope>NUCLEOTIDE SEQUENCE [LARGE SCALE GENOMIC DNA]</scope>
    <source>
        <strain evidence="6 7">CBS 14171</strain>
    </source>
</reference>
<keyword evidence="4" id="KW-0539">Nucleus</keyword>
<dbReference type="SMART" id="SM00913">
    <property type="entry name" value="IBN_N"/>
    <property type="match status" value="1"/>
</dbReference>
<organism evidence="6 7">
    <name type="scientific">Lodderomyces beijingensis</name>
    <dbReference type="NCBI Taxonomy" id="1775926"/>
    <lineage>
        <taxon>Eukaryota</taxon>
        <taxon>Fungi</taxon>
        <taxon>Dikarya</taxon>
        <taxon>Ascomycota</taxon>
        <taxon>Saccharomycotina</taxon>
        <taxon>Pichiomycetes</taxon>
        <taxon>Debaryomycetaceae</taxon>
        <taxon>Candida/Lodderomyces clade</taxon>
        <taxon>Lodderomyces</taxon>
    </lineage>
</organism>
<dbReference type="Proteomes" id="UP001497383">
    <property type="component" value="Chromosome 8"/>
</dbReference>
<evidence type="ECO:0000256" key="1">
    <source>
        <dbReference type="ARBA" id="ARBA00004123"/>
    </source>
</evidence>
<comment type="similarity">
    <text evidence="2">Belongs to the importin beta family.</text>
</comment>
<dbReference type="InterPro" id="IPR058669">
    <property type="entry name" value="TPR_IPO7/11-like"/>
</dbReference>
<dbReference type="EMBL" id="OZ022412">
    <property type="protein sequence ID" value="CAK9442204.1"/>
    <property type="molecule type" value="Genomic_DNA"/>
</dbReference>
<dbReference type="RefSeq" id="XP_066832885.1">
    <property type="nucleotide sequence ID" value="XM_066976335.1"/>
</dbReference>
<evidence type="ECO:0000256" key="4">
    <source>
        <dbReference type="ARBA" id="ARBA00023242"/>
    </source>
</evidence>
<dbReference type="GeneID" id="92211143"/>
<dbReference type="SUPFAM" id="SSF48371">
    <property type="entry name" value="ARM repeat"/>
    <property type="match status" value="1"/>
</dbReference>
<dbReference type="Pfam" id="PF25758">
    <property type="entry name" value="TPR_IPO11"/>
    <property type="match status" value="1"/>
</dbReference>
<name>A0ABP0ZUA4_9ASCO</name>
<protein>
    <recommendedName>
        <fullName evidence="5">Importin N-terminal domain-containing protein</fullName>
    </recommendedName>
</protein>
<dbReference type="Pfam" id="PF08389">
    <property type="entry name" value="Xpo1"/>
    <property type="match status" value="1"/>
</dbReference>
<evidence type="ECO:0000313" key="7">
    <source>
        <dbReference type="Proteomes" id="UP001497383"/>
    </source>
</evidence>
<evidence type="ECO:0000256" key="3">
    <source>
        <dbReference type="ARBA" id="ARBA00022448"/>
    </source>
</evidence>
<dbReference type="PANTHER" id="PTHR10997:SF7">
    <property type="entry name" value="IMPORTIN-11"/>
    <property type="match status" value="1"/>
</dbReference>
<dbReference type="Gene3D" id="1.25.10.10">
    <property type="entry name" value="Leucine-rich Repeat Variant"/>
    <property type="match status" value="1"/>
</dbReference>